<feature type="domain" description="Luciferase" evidence="2">
    <location>
        <begin position="185"/>
        <end position="262"/>
    </location>
</feature>
<dbReference type="AlphaFoldDB" id="W9WG55"/>
<reference evidence="3 4" key="1">
    <citation type="submission" date="2013-03" db="EMBL/GenBank/DDBJ databases">
        <title>The Genome Sequence of Cladophialophora yegresii CBS 114405.</title>
        <authorList>
            <consortium name="The Broad Institute Genomics Platform"/>
            <person name="Cuomo C."/>
            <person name="de Hoog S."/>
            <person name="Gorbushina A."/>
            <person name="Walker B."/>
            <person name="Young S.K."/>
            <person name="Zeng Q."/>
            <person name="Gargeya S."/>
            <person name="Fitzgerald M."/>
            <person name="Haas B."/>
            <person name="Abouelleil A."/>
            <person name="Allen A.W."/>
            <person name="Alvarado L."/>
            <person name="Arachchi H.M."/>
            <person name="Berlin A.M."/>
            <person name="Chapman S.B."/>
            <person name="Gainer-Dewar J."/>
            <person name="Goldberg J."/>
            <person name="Griggs A."/>
            <person name="Gujja S."/>
            <person name="Hansen M."/>
            <person name="Howarth C."/>
            <person name="Imamovic A."/>
            <person name="Ireland A."/>
            <person name="Larimer J."/>
            <person name="McCowan C."/>
            <person name="Murphy C."/>
            <person name="Pearson M."/>
            <person name="Poon T.W."/>
            <person name="Priest M."/>
            <person name="Roberts A."/>
            <person name="Saif S."/>
            <person name="Shea T."/>
            <person name="Sisk P."/>
            <person name="Sykes S."/>
            <person name="Wortman J."/>
            <person name="Nusbaum C."/>
            <person name="Birren B."/>
        </authorList>
    </citation>
    <scope>NUCLEOTIDE SEQUENCE [LARGE SCALE GENOMIC DNA]</scope>
    <source>
        <strain evidence="3 4">CBS 114405</strain>
    </source>
</reference>
<keyword evidence="4" id="KW-1185">Reference proteome</keyword>
<dbReference type="RefSeq" id="XP_007752542.1">
    <property type="nucleotide sequence ID" value="XM_007754352.1"/>
</dbReference>
<protein>
    <recommendedName>
        <fullName evidence="2">Luciferase domain-containing protein</fullName>
    </recommendedName>
</protein>
<dbReference type="GeneID" id="19174927"/>
<dbReference type="eggNOG" id="ENOG502SPCX">
    <property type="taxonomic scope" value="Eukaryota"/>
</dbReference>
<dbReference type="InterPro" id="IPR048273">
    <property type="entry name" value="Luciferase"/>
</dbReference>
<keyword evidence="1" id="KW-0472">Membrane</keyword>
<sequence>MDIYDVPNLPNVSEPRSLSHSSSHGLASVILYTALVLAVFSGIYWCIQDYRFFLSLGRGGPPYNIVGWFKVHIIIRPFTLAQQDETWTGDYPDVGARKEIMALPLRQGPRPIIRGIAPQRQFDQRPEPAMNLRVLDIFSSFVKANPHLLQERLSHAEKHNLALFVHPSLMSKPDNLPEIAPIFKGEIGHIHGESSLHLYFSPADAKVIIEKGWAERHRCARTQPWWFGGIKSMWGIGDSFLIVYAPRNEAELEVLKTLIRASTMWMTGEQPIVKPLADRESSEGARMH</sequence>
<dbReference type="OrthoDB" id="5358398at2759"/>
<dbReference type="EMBL" id="AMGW01000001">
    <property type="protein sequence ID" value="EXJ63975.1"/>
    <property type="molecule type" value="Genomic_DNA"/>
</dbReference>
<dbReference type="STRING" id="1182544.W9WG55"/>
<evidence type="ECO:0000313" key="3">
    <source>
        <dbReference type="EMBL" id="EXJ63975.1"/>
    </source>
</evidence>
<evidence type="ECO:0000256" key="1">
    <source>
        <dbReference type="SAM" id="Phobius"/>
    </source>
</evidence>
<dbReference type="VEuPathDB" id="FungiDB:A1O7_00310"/>
<comment type="caution">
    <text evidence="3">The sequence shown here is derived from an EMBL/GenBank/DDBJ whole genome shotgun (WGS) entry which is preliminary data.</text>
</comment>
<dbReference type="PANTHER" id="PTHR38695:SF1">
    <property type="entry name" value="AMINO ACID PERMEASE_ SLC12A DOMAIN-CONTAINING PROTEIN"/>
    <property type="match status" value="1"/>
</dbReference>
<dbReference type="InterPro" id="IPR040841">
    <property type="entry name" value="Luciferase_dom"/>
</dbReference>
<dbReference type="Pfam" id="PF17648">
    <property type="entry name" value="Luciferase"/>
    <property type="match status" value="1"/>
</dbReference>
<accession>W9WG55</accession>
<keyword evidence="1" id="KW-1133">Transmembrane helix</keyword>
<gene>
    <name evidence="3" type="ORF">A1O7_00310</name>
</gene>
<organism evidence="3 4">
    <name type="scientific">Cladophialophora yegresii CBS 114405</name>
    <dbReference type="NCBI Taxonomy" id="1182544"/>
    <lineage>
        <taxon>Eukaryota</taxon>
        <taxon>Fungi</taxon>
        <taxon>Dikarya</taxon>
        <taxon>Ascomycota</taxon>
        <taxon>Pezizomycotina</taxon>
        <taxon>Eurotiomycetes</taxon>
        <taxon>Chaetothyriomycetidae</taxon>
        <taxon>Chaetothyriales</taxon>
        <taxon>Herpotrichiellaceae</taxon>
        <taxon>Cladophialophora</taxon>
    </lineage>
</organism>
<feature type="transmembrane region" description="Helical" evidence="1">
    <location>
        <begin position="25"/>
        <end position="47"/>
    </location>
</feature>
<proteinExistence type="predicted"/>
<dbReference type="PANTHER" id="PTHR38695">
    <property type="entry name" value="AMINO ACID PERMEASE_ SLC12A DOMAIN-CONTAINING PROTEIN"/>
    <property type="match status" value="1"/>
</dbReference>
<dbReference type="Proteomes" id="UP000019473">
    <property type="component" value="Unassembled WGS sequence"/>
</dbReference>
<evidence type="ECO:0000313" key="4">
    <source>
        <dbReference type="Proteomes" id="UP000019473"/>
    </source>
</evidence>
<dbReference type="HOGENOM" id="CLU_063954_1_0_1"/>
<name>W9WG55_9EURO</name>
<evidence type="ECO:0000259" key="2">
    <source>
        <dbReference type="Pfam" id="PF17648"/>
    </source>
</evidence>
<keyword evidence="1" id="KW-0812">Transmembrane</keyword>